<dbReference type="Proteomes" id="UP001235744">
    <property type="component" value="Chromosome"/>
</dbReference>
<evidence type="ECO:0000313" key="1">
    <source>
        <dbReference type="EMBL" id="WLQ57914.1"/>
    </source>
</evidence>
<dbReference type="SUPFAM" id="SSF55961">
    <property type="entry name" value="Bet v1-like"/>
    <property type="match status" value="1"/>
</dbReference>
<dbReference type="Gene3D" id="3.30.530.20">
    <property type="match status" value="1"/>
</dbReference>
<name>A0ABY9IUJ5_9ACTN</name>
<sequence>MAHIRKEFLIDNAPENVWEALRDVGAVHARLAPGFVTDTRMEEDIRIVTFANGVVAHELLVDIDEEARRVAYAVVGGSLAPKHHHASMQVSADADGRSRFVWTIDVAPDELAGPIGEMAEQGALVMQRTLNAAPAPTGA</sequence>
<dbReference type="InterPro" id="IPR023393">
    <property type="entry name" value="START-like_dom_sf"/>
</dbReference>
<dbReference type="Pfam" id="PF10604">
    <property type="entry name" value="Polyketide_cyc2"/>
    <property type="match status" value="1"/>
</dbReference>
<organism evidence="1 2">
    <name type="scientific">Streptomyces poriferorum</name>
    <dbReference type="NCBI Taxonomy" id="2798799"/>
    <lineage>
        <taxon>Bacteria</taxon>
        <taxon>Bacillati</taxon>
        <taxon>Actinomycetota</taxon>
        <taxon>Actinomycetes</taxon>
        <taxon>Kitasatosporales</taxon>
        <taxon>Streptomycetaceae</taxon>
        <taxon>Streptomyces</taxon>
    </lineage>
</organism>
<reference evidence="1 2" key="1">
    <citation type="submission" date="2023-03" db="EMBL/GenBank/DDBJ databases">
        <title>Isolation and description of six Streptomyces strains from soil environments, able to metabolize different microbial glucans.</title>
        <authorList>
            <person name="Widen T."/>
            <person name="Larsbrink J."/>
        </authorList>
    </citation>
    <scope>NUCLEOTIDE SEQUENCE [LARGE SCALE GENOMIC DNA]</scope>
    <source>
        <strain evidence="1 2">Alt2</strain>
    </source>
</reference>
<keyword evidence="2" id="KW-1185">Reference proteome</keyword>
<dbReference type="EMBL" id="CP120988">
    <property type="protein sequence ID" value="WLQ57914.1"/>
    <property type="molecule type" value="Genomic_DNA"/>
</dbReference>
<proteinExistence type="predicted"/>
<dbReference type="CDD" id="cd07821">
    <property type="entry name" value="PYR_PYL_RCAR_like"/>
    <property type="match status" value="1"/>
</dbReference>
<gene>
    <name evidence="1" type="ORF">P8A19_21855</name>
</gene>
<protein>
    <submittedName>
        <fullName evidence="1">SRPBCC family protein</fullName>
    </submittedName>
</protein>
<evidence type="ECO:0000313" key="2">
    <source>
        <dbReference type="Proteomes" id="UP001235744"/>
    </source>
</evidence>
<dbReference type="RefSeq" id="WP_306070737.1">
    <property type="nucleotide sequence ID" value="NZ_CP120988.1"/>
</dbReference>
<dbReference type="InterPro" id="IPR019587">
    <property type="entry name" value="Polyketide_cyclase/dehydratase"/>
</dbReference>
<accession>A0ABY9IUJ5</accession>